<evidence type="ECO:0000313" key="4">
    <source>
        <dbReference type="EMBL" id="VEB44289.1"/>
    </source>
</evidence>
<organism evidence="4 5">
    <name type="scientific">Chromobacterium violaceum</name>
    <dbReference type="NCBI Taxonomy" id="536"/>
    <lineage>
        <taxon>Bacteria</taxon>
        <taxon>Pseudomonadati</taxon>
        <taxon>Pseudomonadota</taxon>
        <taxon>Betaproteobacteria</taxon>
        <taxon>Neisseriales</taxon>
        <taxon>Chromobacteriaceae</taxon>
        <taxon>Chromobacterium</taxon>
    </lineage>
</organism>
<evidence type="ECO:0000256" key="1">
    <source>
        <dbReference type="ARBA" id="ARBA00022723"/>
    </source>
</evidence>
<dbReference type="InterPro" id="IPR008922">
    <property type="entry name" value="Di-copper_centre_dom_sf"/>
</dbReference>
<protein>
    <submittedName>
        <fullName evidence="4">Common central domain of tyrosinase</fullName>
    </submittedName>
</protein>
<dbReference type="PANTHER" id="PTHR11474">
    <property type="entry name" value="TYROSINASE FAMILY MEMBER"/>
    <property type="match status" value="1"/>
</dbReference>
<dbReference type="AlphaFoldDB" id="A0A447THB9"/>
<dbReference type="Pfam" id="PF00264">
    <property type="entry name" value="Tyrosinase"/>
    <property type="match status" value="1"/>
</dbReference>
<gene>
    <name evidence="4" type="ORF">NCTC9695_04778</name>
</gene>
<dbReference type="EMBL" id="LR134182">
    <property type="protein sequence ID" value="VEB44289.1"/>
    <property type="molecule type" value="Genomic_DNA"/>
</dbReference>
<sequence length="201" mass="22403">MPTLRMRKNVSTLDAGDQTLLWYARAVHDMQQRPSSDATSWQYQAAVHGTRQNPAAFTPDQRQAWAQCQHATWFFLPWHRAYLGIFEDIVANTVARLGGPQDWALPYWNYSDPGARALPSAFAAKQFAGLPGQNPLLVERDQGNDGKPFLDNKAVSLNCLKRKGFAGHLAPGGDSGFADRCADPTTWETAIRGNWKWCPTT</sequence>
<accession>A0A447THB9</accession>
<evidence type="ECO:0000259" key="3">
    <source>
        <dbReference type="PROSITE" id="PS00497"/>
    </source>
</evidence>
<dbReference type="InterPro" id="IPR050316">
    <property type="entry name" value="Tyrosinase/Hemocyanin"/>
</dbReference>
<dbReference type="InterPro" id="IPR002227">
    <property type="entry name" value="Tyrosinase_Cu-bd"/>
</dbReference>
<dbReference type="PANTHER" id="PTHR11474:SF76">
    <property type="entry name" value="SHKT DOMAIN-CONTAINING PROTEIN"/>
    <property type="match status" value="1"/>
</dbReference>
<dbReference type="PROSITE" id="PS00497">
    <property type="entry name" value="TYROSINASE_1"/>
    <property type="match status" value="1"/>
</dbReference>
<name>A0A447THB9_CHRVL</name>
<proteinExistence type="predicted"/>
<evidence type="ECO:0000256" key="2">
    <source>
        <dbReference type="ARBA" id="ARBA00023008"/>
    </source>
</evidence>
<dbReference type="SUPFAM" id="SSF48056">
    <property type="entry name" value="Di-copper centre-containing domain"/>
    <property type="match status" value="1"/>
</dbReference>
<keyword evidence="1" id="KW-0479">Metal-binding</keyword>
<feature type="domain" description="Tyrosinase copper-binding" evidence="3">
    <location>
        <begin position="70"/>
        <end position="87"/>
    </location>
</feature>
<dbReference type="GO" id="GO:0046872">
    <property type="term" value="F:metal ion binding"/>
    <property type="evidence" value="ECO:0007669"/>
    <property type="project" value="UniProtKB-KW"/>
</dbReference>
<dbReference type="Gene3D" id="1.10.1280.10">
    <property type="entry name" value="Di-copper center containing domain from catechol oxidase"/>
    <property type="match status" value="1"/>
</dbReference>
<dbReference type="Proteomes" id="UP000275777">
    <property type="component" value="Chromosome"/>
</dbReference>
<reference evidence="4 5" key="1">
    <citation type="submission" date="2018-12" db="EMBL/GenBank/DDBJ databases">
        <authorList>
            <consortium name="Pathogen Informatics"/>
        </authorList>
    </citation>
    <scope>NUCLEOTIDE SEQUENCE [LARGE SCALE GENOMIC DNA]</scope>
    <source>
        <strain evidence="4 5">NCTC9695</strain>
    </source>
</reference>
<keyword evidence="2" id="KW-0186">Copper</keyword>
<dbReference type="GO" id="GO:0016491">
    <property type="term" value="F:oxidoreductase activity"/>
    <property type="evidence" value="ECO:0007669"/>
    <property type="project" value="InterPro"/>
</dbReference>
<evidence type="ECO:0000313" key="5">
    <source>
        <dbReference type="Proteomes" id="UP000275777"/>
    </source>
</evidence>